<accession>A0A7D5VAJ9</accession>
<dbReference type="PANTHER" id="PTHR38099">
    <property type="entry name" value="LARGE RIBOSOMAL RNA SUBUNIT ACCUMULATION PROTEIN YCED"/>
    <property type="match status" value="1"/>
</dbReference>
<dbReference type="AlphaFoldDB" id="A0A7D5VAJ9"/>
<dbReference type="KEGG" id="cfon:HZU75_11255"/>
<dbReference type="InterPro" id="IPR039255">
    <property type="entry name" value="YceD_bac"/>
</dbReference>
<keyword evidence="7" id="KW-1185">Reference proteome</keyword>
<protein>
    <recommendedName>
        <fullName evidence="3">Large ribosomal RNA subunit accumulation protein YceD</fullName>
    </recommendedName>
    <alternativeName>
        <fullName evidence="5">23S rRNA accumulation protein YceD</fullName>
    </alternativeName>
</protein>
<evidence type="ECO:0000313" key="6">
    <source>
        <dbReference type="EMBL" id="QLI82058.1"/>
    </source>
</evidence>
<reference evidence="6 7" key="1">
    <citation type="journal article" date="2016" name="Int. J. Syst. Evol. Microbiol.">
        <title>Chitinibacter fontanus sp. nov., isolated from a spring.</title>
        <authorList>
            <person name="Sheu S.Y."/>
            <person name="Li Y.S."/>
            <person name="Young C.C."/>
            <person name="Chen W.M."/>
        </authorList>
    </citation>
    <scope>NUCLEOTIDE SEQUENCE [LARGE SCALE GENOMIC DNA]</scope>
    <source>
        <strain evidence="6 7">STM-7</strain>
    </source>
</reference>
<keyword evidence="4" id="KW-0690">Ribosome biogenesis</keyword>
<evidence type="ECO:0000313" key="7">
    <source>
        <dbReference type="Proteomes" id="UP000510822"/>
    </source>
</evidence>
<dbReference type="InterPro" id="IPR003772">
    <property type="entry name" value="YceD"/>
</dbReference>
<gene>
    <name evidence="6" type="ORF">HZU75_11255</name>
</gene>
<evidence type="ECO:0000256" key="5">
    <source>
        <dbReference type="ARBA" id="ARBA00031841"/>
    </source>
</evidence>
<organism evidence="6 7">
    <name type="scientific">Chitinibacter fontanus</name>
    <dbReference type="NCBI Taxonomy" id="1737446"/>
    <lineage>
        <taxon>Bacteria</taxon>
        <taxon>Pseudomonadati</taxon>
        <taxon>Pseudomonadota</taxon>
        <taxon>Betaproteobacteria</taxon>
        <taxon>Neisseriales</taxon>
        <taxon>Chitinibacteraceae</taxon>
        <taxon>Chitinibacter</taxon>
    </lineage>
</organism>
<name>A0A7D5VAJ9_9NEIS</name>
<evidence type="ECO:0000256" key="2">
    <source>
        <dbReference type="ARBA" id="ARBA00010740"/>
    </source>
</evidence>
<evidence type="ECO:0000256" key="1">
    <source>
        <dbReference type="ARBA" id="ARBA00002868"/>
    </source>
</evidence>
<proteinExistence type="inferred from homology"/>
<dbReference type="Proteomes" id="UP000510822">
    <property type="component" value="Chromosome"/>
</dbReference>
<dbReference type="RefSeq" id="WP_180306148.1">
    <property type="nucleotide sequence ID" value="NZ_CP058952.1"/>
</dbReference>
<sequence length="175" mass="19369">MRGFRFYAAANMTVIHSAEFAQEARELKGSIPLAQLSRLADQLADTSGEVFWHIESGVDRLQRPWLYLEVTGTLQLVCQRCLLGAPWQLHSETVLTQFADETQIDEAEALDEDLEGILIDPELDIEALVEDEILLALPVALTHEVCGGDEALAKLASDKPNPFAVLAQLKTRKAE</sequence>
<dbReference type="GO" id="GO:0042254">
    <property type="term" value="P:ribosome biogenesis"/>
    <property type="evidence" value="ECO:0007669"/>
    <property type="project" value="UniProtKB-KW"/>
</dbReference>
<comment type="function">
    <text evidence="1">Plays a role in synthesis, processing and/or stability of 23S rRNA.</text>
</comment>
<dbReference type="GO" id="GO:0005829">
    <property type="term" value="C:cytosol"/>
    <property type="evidence" value="ECO:0007669"/>
    <property type="project" value="TreeGrafter"/>
</dbReference>
<evidence type="ECO:0000256" key="4">
    <source>
        <dbReference type="ARBA" id="ARBA00022517"/>
    </source>
</evidence>
<comment type="similarity">
    <text evidence="2">Belongs to the DUF177 domain family.</text>
</comment>
<dbReference type="Pfam" id="PF02620">
    <property type="entry name" value="YceD"/>
    <property type="match status" value="1"/>
</dbReference>
<evidence type="ECO:0000256" key="3">
    <source>
        <dbReference type="ARBA" id="ARBA00015716"/>
    </source>
</evidence>
<dbReference type="PANTHER" id="PTHR38099:SF1">
    <property type="entry name" value="LARGE RIBOSOMAL RNA SUBUNIT ACCUMULATION PROTEIN YCED"/>
    <property type="match status" value="1"/>
</dbReference>
<dbReference type="EMBL" id="CP058952">
    <property type="protein sequence ID" value="QLI82058.1"/>
    <property type="molecule type" value="Genomic_DNA"/>
</dbReference>